<dbReference type="PROSITE" id="PS50851">
    <property type="entry name" value="CHEW"/>
    <property type="match status" value="1"/>
</dbReference>
<gene>
    <name evidence="2" type="ORF">APT59_03410</name>
</gene>
<dbReference type="GO" id="GO:0006935">
    <property type="term" value="P:chemotaxis"/>
    <property type="evidence" value="ECO:0007669"/>
    <property type="project" value="InterPro"/>
</dbReference>
<feature type="domain" description="CheW-like" evidence="1">
    <location>
        <begin position="34"/>
        <end position="173"/>
    </location>
</feature>
<accession>A0A0U4XQ49</accession>
<dbReference type="OrthoDB" id="5298045at2"/>
<reference evidence="2 3" key="1">
    <citation type="submission" date="2016-01" db="EMBL/GenBank/DDBJ databases">
        <title>Annotation of Pseudomonas oryzihabitans USDA-ARS-USMARC-56511.</title>
        <authorList>
            <person name="Harhay G.P."/>
            <person name="Harhay D.M."/>
            <person name="Smith T.P.L."/>
            <person name="Bono J.L."/>
            <person name="Heaton M.P."/>
            <person name="Clawson M.L."/>
            <person name="Chitko-Mckown C.G."/>
            <person name="Capik S.F."/>
            <person name="DeDonder K.D."/>
            <person name="Apley M.D."/>
            <person name="Lubbers B.V."/>
            <person name="White B.J."/>
            <person name="Larson R.L."/>
        </authorList>
    </citation>
    <scope>NUCLEOTIDE SEQUENCE [LARGE SCALE GENOMIC DNA]</scope>
    <source>
        <strain evidence="2 3">USDA-ARS-USMARC-56511</strain>
    </source>
</reference>
<dbReference type="KEGG" id="por:APT59_03410"/>
<dbReference type="Gene3D" id="2.40.50.180">
    <property type="entry name" value="CheA-289, Domain 4"/>
    <property type="match status" value="1"/>
</dbReference>
<dbReference type="PANTHER" id="PTHR22617">
    <property type="entry name" value="CHEMOTAXIS SENSOR HISTIDINE KINASE-RELATED"/>
    <property type="match status" value="1"/>
</dbReference>
<sequence length="178" mass="19989">MSDATTPYELLRLIDLRCRERAAGLPAQQENQRSWSGIGFRLGELRFVIPMGEVSEILPEPRFTALPGVKPWLKGVANVRGRLLPIADLGQFLGVKVQALRKQRRILIVDHGDLFVGLAVDEVLGMQHFDIEAYREHADSVPAGLHFFLEGVFQRDVPWLVCSPRALVEHPEFKDVAA</sequence>
<dbReference type="Gene3D" id="2.30.30.40">
    <property type="entry name" value="SH3 Domains"/>
    <property type="match status" value="1"/>
</dbReference>
<dbReference type="PANTHER" id="PTHR22617:SF43">
    <property type="entry name" value="PROTEIN PILI"/>
    <property type="match status" value="1"/>
</dbReference>
<evidence type="ECO:0000313" key="2">
    <source>
        <dbReference type="EMBL" id="ALZ83289.1"/>
    </source>
</evidence>
<dbReference type="InterPro" id="IPR002545">
    <property type="entry name" value="CheW-lke_dom"/>
</dbReference>
<dbReference type="GO" id="GO:0007165">
    <property type="term" value="P:signal transduction"/>
    <property type="evidence" value="ECO:0007669"/>
    <property type="project" value="InterPro"/>
</dbReference>
<dbReference type="RefSeq" id="WP_059313555.1">
    <property type="nucleotide sequence ID" value="NZ_CP013987.1"/>
</dbReference>
<dbReference type="EMBL" id="CP013987">
    <property type="protein sequence ID" value="ALZ83289.1"/>
    <property type="molecule type" value="Genomic_DNA"/>
</dbReference>
<dbReference type="InterPro" id="IPR039315">
    <property type="entry name" value="CheW"/>
</dbReference>
<name>A0A0U4XQ49_9PSED</name>
<dbReference type="SUPFAM" id="SSF50341">
    <property type="entry name" value="CheW-like"/>
    <property type="match status" value="1"/>
</dbReference>
<dbReference type="GO" id="GO:0005829">
    <property type="term" value="C:cytosol"/>
    <property type="evidence" value="ECO:0007669"/>
    <property type="project" value="TreeGrafter"/>
</dbReference>
<evidence type="ECO:0000313" key="3">
    <source>
        <dbReference type="Proteomes" id="UP000064137"/>
    </source>
</evidence>
<dbReference type="Pfam" id="PF01584">
    <property type="entry name" value="CheW"/>
    <property type="match status" value="1"/>
</dbReference>
<dbReference type="AlphaFoldDB" id="A0A0U4XQ49"/>
<protein>
    <submittedName>
        <fullName evidence="2">Chemotaxis protein CheW</fullName>
    </submittedName>
</protein>
<dbReference type="SMART" id="SM00260">
    <property type="entry name" value="CheW"/>
    <property type="match status" value="1"/>
</dbReference>
<proteinExistence type="predicted"/>
<organism evidence="2 3">
    <name type="scientific">Pseudomonas oryzihabitans</name>
    <dbReference type="NCBI Taxonomy" id="47885"/>
    <lineage>
        <taxon>Bacteria</taxon>
        <taxon>Pseudomonadati</taxon>
        <taxon>Pseudomonadota</taxon>
        <taxon>Gammaproteobacteria</taxon>
        <taxon>Pseudomonadales</taxon>
        <taxon>Pseudomonadaceae</taxon>
        <taxon>Pseudomonas</taxon>
    </lineage>
</organism>
<evidence type="ECO:0000259" key="1">
    <source>
        <dbReference type="PROSITE" id="PS50851"/>
    </source>
</evidence>
<dbReference type="InterPro" id="IPR036061">
    <property type="entry name" value="CheW-like_dom_sf"/>
</dbReference>
<dbReference type="Proteomes" id="UP000064137">
    <property type="component" value="Chromosome"/>
</dbReference>